<evidence type="ECO:0000313" key="2">
    <source>
        <dbReference type="EMBL" id="KAH9303156.1"/>
    </source>
</evidence>
<feature type="non-terminal residue" evidence="2">
    <location>
        <position position="1"/>
    </location>
</feature>
<reference evidence="2 3" key="1">
    <citation type="journal article" date="2021" name="Nat. Plants">
        <title>The Taxus genome provides insights into paclitaxel biosynthesis.</title>
        <authorList>
            <person name="Xiong X."/>
            <person name="Gou J."/>
            <person name="Liao Q."/>
            <person name="Li Y."/>
            <person name="Zhou Q."/>
            <person name="Bi G."/>
            <person name="Li C."/>
            <person name="Du R."/>
            <person name="Wang X."/>
            <person name="Sun T."/>
            <person name="Guo L."/>
            <person name="Liang H."/>
            <person name="Lu P."/>
            <person name="Wu Y."/>
            <person name="Zhang Z."/>
            <person name="Ro D.K."/>
            <person name="Shang Y."/>
            <person name="Huang S."/>
            <person name="Yan J."/>
        </authorList>
    </citation>
    <scope>NUCLEOTIDE SEQUENCE [LARGE SCALE GENOMIC DNA]</scope>
    <source>
        <strain evidence="2">Ta-2019</strain>
    </source>
</reference>
<evidence type="ECO:0000256" key="1">
    <source>
        <dbReference type="SAM" id="Coils"/>
    </source>
</evidence>
<protein>
    <submittedName>
        <fullName evidence="2">Uncharacterized protein</fullName>
    </submittedName>
</protein>
<dbReference type="EMBL" id="JAHRHJ020000009">
    <property type="protein sequence ID" value="KAH9303156.1"/>
    <property type="molecule type" value="Genomic_DNA"/>
</dbReference>
<keyword evidence="3" id="KW-1185">Reference proteome</keyword>
<gene>
    <name evidence="2" type="ORF">KI387_014739</name>
</gene>
<feature type="non-terminal residue" evidence="2">
    <location>
        <position position="107"/>
    </location>
</feature>
<accession>A0AA38CKM9</accession>
<comment type="caution">
    <text evidence="2">The sequence shown here is derived from an EMBL/GenBank/DDBJ whole genome shotgun (WGS) entry which is preliminary data.</text>
</comment>
<evidence type="ECO:0000313" key="3">
    <source>
        <dbReference type="Proteomes" id="UP000824469"/>
    </source>
</evidence>
<dbReference type="Proteomes" id="UP000824469">
    <property type="component" value="Unassembled WGS sequence"/>
</dbReference>
<organism evidence="2 3">
    <name type="scientific">Taxus chinensis</name>
    <name type="common">Chinese yew</name>
    <name type="synonym">Taxus wallichiana var. chinensis</name>
    <dbReference type="NCBI Taxonomy" id="29808"/>
    <lineage>
        <taxon>Eukaryota</taxon>
        <taxon>Viridiplantae</taxon>
        <taxon>Streptophyta</taxon>
        <taxon>Embryophyta</taxon>
        <taxon>Tracheophyta</taxon>
        <taxon>Spermatophyta</taxon>
        <taxon>Pinopsida</taxon>
        <taxon>Pinidae</taxon>
        <taxon>Conifers II</taxon>
        <taxon>Cupressales</taxon>
        <taxon>Taxaceae</taxon>
        <taxon>Taxus</taxon>
    </lineage>
</organism>
<dbReference type="AlphaFoldDB" id="A0AA38CKM9"/>
<sequence length="107" mass="12671">NMEEVIGRFAQLTPQERAKRKLESLEALKKTFKKLDHDVNIEDFLGASNQTIEELHSELRHIQLQLSEVQEKLWYFGNEPDHITTFEQAKDMEETIHEAIVQMRNHK</sequence>
<feature type="coiled-coil region" evidence="1">
    <location>
        <begin position="15"/>
        <end position="72"/>
    </location>
</feature>
<keyword evidence="1" id="KW-0175">Coiled coil</keyword>
<name>A0AA38CKM9_TAXCH</name>
<proteinExistence type="predicted"/>